<sequence>MIKFIATCSLLLMLVSMVMSSPTLSRSKRASCTISGTSISNVASVKSSCTNIVVKDLTVPAGKTLDLTSLKSGTTVTFQGTLTFAYHAWDGPLVSIGGNKVSVKRASNHVINGQGAKWWDGKGSNGGVKKPLMFQLYKLDHSTVENLYIKNSPRHTFSITNCNNLTLSGTTIDNSDGDSNGGHNTDAFDVGQSNYVYIKNSKVYNQDDCLAVNSGTNYYFTNNYCSGGHGISIGSVGGRNSNEVKNVEVADCTIVNSDNGVRIKTIAGATGVVSGITYKNIELKNVKQYGITIRGDYQNSGATGTPTTGIPIRQVTFSNIHGTVKSSAVDIYVNIANGVASSWSWKGIKITGSSKSNVCRGIPSTVSC</sequence>
<dbReference type="RefSeq" id="XP_018323529.1">
    <property type="nucleotide sequence ID" value="XM_018468027.1"/>
</dbReference>
<comment type="catalytic activity">
    <reaction evidence="9">
        <text>(1,4-alpha-D-galacturonosyl)n+m + H2O = (1,4-alpha-D-galacturonosyl)n + (1,4-alpha-D-galacturonosyl)m.</text>
        <dbReference type="EC" id="3.2.1.15"/>
    </reaction>
</comment>
<evidence type="ECO:0000256" key="1">
    <source>
        <dbReference type="ARBA" id="ARBA00008834"/>
    </source>
</evidence>
<dbReference type="PANTHER" id="PTHR31884:SF1">
    <property type="entry name" value="POLYGALACTURONASE"/>
    <property type="match status" value="1"/>
</dbReference>
<dbReference type="KEGG" id="apln:108735841"/>
<dbReference type="InParanoid" id="A0A1W4WHW6"/>
<dbReference type="PANTHER" id="PTHR31884">
    <property type="entry name" value="POLYGALACTURONASE"/>
    <property type="match status" value="1"/>
</dbReference>
<evidence type="ECO:0000256" key="5">
    <source>
        <dbReference type="ARBA" id="ARBA00022801"/>
    </source>
</evidence>
<keyword evidence="6" id="KW-1015">Disulfide bond</keyword>
<name>A0A1W4WHW6_AGRPL</name>
<dbReference type="AlphaFoldDB" id="A0A1W4WHW6"/>
<dbReference type="InterPro" id="IPR050434">
    <property type="entry name" value="Glycosyl_hydrlase_28"/>
</dbReference>
<reference evidence="14" key="1">
    <citation type="submission" date="2025-08" db="UniProtKB">
        <authorList>
            <consortium name="RefSeq"/>
        </authorList>
    </citation>
    <scope>IDENTIFICATION</scope>
    <source>
        <tissue evidence="14">Entire body</tissue>
    </source>
</reference>
<evidence type="ECO:0000313" key="14">
    <source>
        <dbReference type="RefSeq" id="XP_018323529.1"/>
    </source>
</evidence>
<comment type="similarity">
    <text evidence="1 11">Belongs to the glycosyl hydrolase 28 family.</text>
</comment>
<dbReference type="PROSITE" id="PS00502">
    <property type="entry name" value="POLYGALACTURONASE"/>
    <property type="match status" value="1"/>
</dbReference>
<protein>
    <recommendedName>
        <fullName evidence="2">endo-polygalacturonase</fullName>
        <ecNumber evidence="2">3.2.1.15</ecNumber>
    </recommendedName>
</protein>
<dbReference type="SUPFAM" id="SSF51126">
    <property type="entry name" value="Pectin lyase-like"/>
    <property type="match status" value="1"/>
</dbReference>
<keyword evidence="13" id="KW-1185">Reference proteome</keyword>
<evidence type="ECO:0000256" key="11">
    <source>
        <dbReference type="RuleBase" id="RU361169"/>
    </source>
</evidence>
<dbReference type="InterPro" id="IPR012334">
    <property type="entry name" value="Pectin_lyas_fold"/>
</dbReference>
<dbReference type="OrthoDB" id="6709892at2759"/>
<evidence type="ECO:0000256" key="3">
    <source>
        <dbReference type="ARBA" id="ARBA00022729"/>
    </source>
</evidence>
<dbReference type="EC" id="3.2.1.15" evidence="2"/>
<dbReference type="GO" id="GO:0045490">
    <property type="term" value="P:pectin catabolic process"/>
    <property type="evidence" value="ECO:0007669"/>
    <property type="project" value="TreeGrafter"/>
</dbReference>
<proteinExistence type="inferred from homology"/>
<feature type="signal peptide" evidence="12">
    <location>
        <begin position="1"/>
        <end position="20"/>
    </location>
</feature>
<evidence type="ECO:0000313" key="13">
    <source>
        <dbReference type="Proteomes" id="UP000192223"/>
    </source>
</evidence>
<dbReference type="SMART" id="SM00710">
    <property type="entry name" value="PbH1"/>
    <property type="match status" value="6"/>
</dbReference>
<dbReference type="GO" id="GO:0005576">
    <property type="term" value="C:extracellular region"/>
    <property type="evidence" value="ECO:0007669"/>
    <property type="project" value="TreeGrafter"/>
</dbReference>
<dbReference type="GO" id="GO:0004650">
    <property type="term" value="F:polygalacturonase activity"/>
    <property type="evidence" value="ECO:0007669"/>
    <property type="project" value="UniProtKB-EC"/>
</dbReference>
<dbReference type="InterPro" id="IPR000743">
    <property type="entry name" value="Glyco_hydro_28"/>
</dbReference>
<evidence type="ECO:0000256" key="6">
    <source>
        <dbReference type="ARBA" id="ARBA00023157"/>
    </source>
</evidence>
<organism evidence="13 14">
    <name type="scientific">Agrilus planipennis</name>
    <name type="common">Emerald ash borer</name>
    <name type="synonym">Agrilus marcopoli</name>
    <dbReference type="NCBI Taxonomy" id="224129"/>
    <lineage>
        <taxon>Eukaryota</taxon>
        <taxon>Metazoa</taxon>
        <taxon>Ecdysozoa</taxon>
        <taxon>Arthropoda</taxon>
        <taxon>Hexapoda</taxon>
        <taxon>Insecta</taxon>
        <taxon>Pterygota</taxon>
        <taxon>Neoptera</taxon>
        <taxon>Endopterygota</taxon>
        <taxon>Coleoptera</taxon>
        <taxon>Polyphaga</taxon>
        <taxon>Elateriformia</taxon>
        <taxon>Buprestoidea</taxon>
        <taxon>Buprestidae</taxon>
        <taxon>Agrilinae</taxon>
        <taxon>Agrilus</taxon>
    </lineage>
</organism>
<evidence type="ECO:0000256" key="9">
    <source>
        <dbReference type="ARBA" id="ARBA00034074"/>
    </source>
</evidence>
<evidence type="ECO:0000256" key="8">
    <source>
        <dbReference type="ARBA" id="ARBA00023316"/>
    </source>
</evidence>
<accession>A0A1W4WHW6</accession>
<dbReference type="InterPro" id="IPR011050">
    <property type="entry name" value="Pectin_lyase_fold/virulence"/>
</dbReference>
<dbReference type="Proteomes" id="UP000192223">
    <property type="component" value="Unplaced"/>
</dbReference>
<dbReference type="GO" id="GO:0071555">
    <property type="term" value="P:cell wall organization"/>
    <property type="evidence" value="ECO:0007669"/>
    <property type="project" value="UniProtKB-KW"/>
</dbReference>
<feature type="chain" id="PRO_5010726338" description="endo-polygalacturonase" evidence="12">
    <location>
        <begin position="21"/>
        <end position="368"/>
    </location>
</feature>
<evidence type="ECO:0000256" key="12">
    <source>
        <dbReference type="SAM" id="SignalP"/>
    </source>
</evidence>
<feature type="active site" evidence="10">
    <location>
        <position position="229"/>
    </location>
</feature>
<dbReference type="GeneID" id="108735841"/>
<keyword evidence="3 12" id="KW-0732">Signal</keyword>
<dbReference type="STRING" id="224129.A0A1W4WHW6"/>
<keyword evidence="8" id="KW-0961">Cell wall biogenesis/degradation</keyword>
<evidence type="ECO:0000256" key="7">
    <source>
        <dbReference type="ARBA" id="ARBA00023295"/>
    </source>
</evidence>
<evidence type="ECO:0000256" key="10">
    <source>
        <dbReference type="PROSITE-ProRule" id="PRU10052"/>
    </source>
</evidence>
<dbReference type="FunFam" id="2.160.20.10:FF:000002">
    <property type="entry name" value="Endopolygalacturonase D"/>
    <property type="match status" value="1"/>
</dbReference>
<keyword evidence="7 11" id="KW-0326">Glycosidase</keyword>
<keyword evidence="5 11" id="KW-0378">Hydrolase</keyword>
<gene>
    <name evidence="14" type="primary">LOC108735841</name>
</gene>
<dbReference type="Gene3D" id="2.160.20.10">
    <property type="entry name" value="Single-stranded right-handed beta-helix, Pectin lyase-like"/>
    <property type="match status" value="1"/>
</dbReference>
<evidence type="ECO:0000256" key="4">
    <source>
        <dbReference type="ARBA" id="ARBA00022737"/>
    </source>
</evidence>
<dbReference type="InterPro" id="IPR006626">
    <property type="entry name" value="PbH1"/>
</dbReference>
<keyword evidence="4" id="KW-0677">Repeat</keyword>
<evidence type="ECO:0000256" key="2">
    <source>
        <dbReference type="ARBA" id="ARBA00012736"/>
    </source>
</evidence>
<dbReference type="Pfam" id="PF00295">
    <property type="entry name" value="Glyco_hydro_28"/>
    <property type="match status" value="1"/>
</dbReference>